<evidence type="ECO:0000256" key="1">
    <source>
        <dbReference type="ARBA" id="ARBA00004651"/>
    </source>
</evidence>
<keyword evidence="6 9" id="KW-1133">Transmembrane helix</keyword>
<evidence type="ECO:0000313" key="10">
    <source>
        <dbReference type="EMBL" id="MCQ9209377.1"/>
    </source>
</evidence>
<reference evidence="10" key="2">
    <citation type="journal article" date="2023" name="Curr. Microbiol.">
        <title>Granulicatella seriolae sp. nov., a Novel Facultative Anaerobe Isolated from Yellowtail Marine Fish.</title>
        <authorList>
            <person name="Lee M."/>
            <person name="Choi Y.J."/>
            <person name="Farooq A."/>
            <person name="Jeong J.B."/>
            <person name="Jung M.Y."/>
        </authorList>
    </citation>
    <scope>NUCLEOTIDE SEQUENCE</scope>
    <source>
        <strain evidence="10">S8</strain>
    </source>
</reference>
<dbReference type="Pfam" id="PF00950">
    <property type="entry name" value="ABC-3"/>
    <property type="match status" value="1"/>
</dbReference>
<protein>
    <submittedName>
        <fullName evidence="10">Metal ABC transporter permease</fullName>
    </submittedName>
</protein>
<name>A0ABT1WLI3_9LACT</name>
<evidence type="ECO:0000256" key="7">
    <source>
        <dbReference type="ARBA" id="ARBA00023136"/>
    </source>
</evidence>
<evidence type="ECO:0000256" key="6">
    <source>
        <dbReference type="ARBA" id="ARBA00022989"/>
    </source>
</evidence>
<evidence type="ECO:0000256" key="4">
    <source>
        <dbReference type="ARBA" id="ARBA00022475"/>
    </source>
</evidence>
<dbReference type="RefSeq" id="WP_256944495.1">
    <property type="nucleotide sequence ID" value="NZ_JANHNZ010000002.1"/>
</dbReference>
<evidence type="ECO:0000256" key="8">
    <source>
        <dbReference type="RuleBase" id="RU003943"/>
    </source>
</evidence>
<feature type="transmembrane region" description="Helical" evidence="9">
    <location>
        <begin position="144"/>
        <end position="162"/>
    </location>
</feature>
<keyword evidence="4" id="KW-1003">Cell membrane</keyword>
<comment type="similarity">
    <text evidence="2 8">Belongs to the ABC-3 integral membrane protein family.</text>
</comment>
<feature type="transmembrane region" description="Helical" evidence="9">
    <location>
        <begin position="91"/>
        <end position="111"/>
    </location>
</feature>
<dbReference type="InterPro" id="IPR001626">
    <property type="entry name" value="ABC_TroCD"/>
</dbReference>
<keyword evidence="5 8" id="KW-0812">Transmembrane</keyword>
<comment type="subcellular location">
    <subcellularLocation>
        <location evidence="1 8">Cell membrane</location>
        <topology evidence="1 8">Multi-pass membrane protein</topology>
    </subcellularLocation>
</comment>
<sequence>MTTMQMEVIILAVLFSLSCSLVGVFLVLKRMAMMSDAISHTVLLGIVLGYLVTKDLTSPLLFIGAVVMGLLTVYFVEVIKNTKLLSEESSIGVVFPLLFSIAVIIISKFLGNTHIDTDMVLLGELVFAPLNRVEILGLSVPESLLPSLIILLINTLVIALFYKELTISSFDIVLATTLGFSPILLNYLLMTLVSITAVTTFNAVGVIVMIAFMVGPPITAQLLTNRLLPLIAVSCLFAIWNVISGYLLARHFDISIAGSMALMTGISYLLVFAFNTQKNVWQQKVIVSKQ</sequence>
<reference evidence="10" key="1">
    <citation type="submission" date="2022-07" db="EMBL/GenBank/DDBJ databases">
        <authorList>
            <person name="Jung M.-Y."/>
            <person name="Lee M."/>
        </authorList>
    </citation>
    <scope>NUCLEOTIDE SEQUENCE</scope>
    <source>
        <strain evidence="10">S8</strain>
    </source>
</reference>
<comment type="caution">
    <text evidence="10">The sequence shown here is derived from an EMBL/GenBank/DDBJ whole genome shotgun (WGS) entry which is preliminary data.</text>
</comment>
<organism evidence="10 11">
    <name type="scientific">Granulicatella seriolae</name>
    <dbReference type="NCBI Taxonomy" id="2967226"/>
    <lineage>
        <taxon>Bacteria</taxon>
        <taxon>Bacillati</taxon>
        <taxon>Bacillota</taxon>
        <taxon>Bacilli</taxon>
        <taxon>Lactobacillales</taxon>
        <taxon>Carnobacteriaceae</taxon>
        <taxon>Granulicatella</taxon>
    </lineage>
</organism>
<keyword evidence="11" id="KW-1185">Reference proteome</keyword>
<feature type="transmembrane region" description="Helical" evidence="9">
    <location>
        <begin position="37"/>
        <end position="53"/>
    </location>
</feature>
<dbReference type="SUPFAM" id="SSF81345">
    <property type="entry name" value="ABC transporter involved in vitamin B12 uptake, BtuC"/>
    <property type="match status" value="1"/>
</dbReference>
<evidence type="ECO:0000256" key="2">
    <source>
        <dbReference type="ARBA" id="ARBA00008034"/>
    </source>
</evidence>
<accession>A0ABT1WLI3</accession>
<dbReference type="EMBL" id="JANHNZ010000002">
    <property type="protein sequence ID" value="MCQ9209377.1"/>
    <property type="molecule type" value="Genomic_DNA"/>
</dbReference>
<feature type="transmembrane region" description="Helical" evidence="9">
    <location>
        <begin position="227"/>
        <end position="248"/>
    </location>
</feature>
<dbReference type="PANTHER" id="PTHR30477">
    <property type="entry name" value="ABC-TRANSPORTER METAL-BINDING PROTEIN"/>
    <property type="match status" value="1"/>
</dbReference>
<dbReference type="Proteomes" id="UP001059480">
    <property type="component" value="Unassembled WGS sequence"/>
</dbReference>
<dbReference type="Gene3D" id="1.10.3470.10">
    <property type="entry name" value="ABC transporter involved in vitamin B12 uptake, BtuC"/>
    <property type="match status" value="1"/>
</dbReference>
<reference evidence="10" key="3">
    <citation type="journal article" date="2023" name="Microbiol. Resour. Announc.">
        <title>Draft Genome Sequence of Granulicatella sp. Strain S8, Isolated from a Marine Fish, Seriola quinqueradiata.</title>
        <authorList>
            <person name="Lee M."/>
            <person name="Farooq A."/>
            <person name="Jeong J.B."/>
            <person name="Jung M.Y."/>
        </authorList>
    </citation>
    <scope>NUCLEOTIDE SEQUENCE</scope>
    <source>
        <strain evidence="10">S8</strain>
    </source>
</reference>
<feature type="transmembrane region" description="Helical" evidence="9">
    <location>
        <begin position="59"/>
        <end position="79"/>
    </location>
</feature>
<feature type="transmembrane region" description="Helical" evidence="9">
    <location>
        <begin position="169"/>
        <end position="189"/>
    </location>
</feature>
<evidence type="ECO:0000256" key="3">
    <source>
        <dbReference type="ARBA" id="ARBA00022448"/>
    </source>
</evidence>
<dbReference type="InterPro" id="IPR037294">
    <property type="entry name" value="ABC_BtuC-like"/>
</dbReference>
<evidence type="ECO:0000256" key="5">
    <source>
        <dbReference type="ARBA" id="ARBA00022692"/>
    </source>
</evidence>
<evidence type="ECO:0000313" key="11">
    <source>
        <dbReference type="Proteomes" id="UP001059480"/>
    </source>
</evidence>
<feature type="transmembrane region" description="Helical" evidence="9">
    <location>
        <begin position="195"/>
        <end position="215"/>
    </location>
</feature>
<proteinExistence type="inferred from homology"/>
<keyword evidence="7 9" id="KW-0472">Membrane</keyword>
<dbReference type="PANTHER" id="PTHR30477:SF8">
    <property type="entry name" value="METAL TRANSPORT SYSTEM MEMBRANE PROTEIN CT_070-RELATED"/>
    <property type="match status" value="1"/>
</dbReference>
<keyword evidence="3 8" id="KW-0813">Transport</keyword>
<feature type="transmembrane region" description="Helical" evidence="9">
    <location>
        <begin position="6"/>
        <end position="28"/>
    </location>
</feature>
<gene>
    <name evidence="10" type="ORF">NPA36_02325</name>
</gene>
<evidence type="ECO:0000256" key="9">
    <source>
        <dbReference type="SAM" id="Phobius"/>
    </source>
</evidence>
<feature type="transmembrane region" description="Helical" evidence="9">
    <location>
        <begin position="254"/>
        <end position="274"/>
    </location>
</feature>